<name>A0A4W3GRW1_CALMI</name>
<accession>A0A4W3GRW1</accession>
<dbReference type="Proteomes" id="UP000314986">
    <property type="component" value="Unassembled WGS sequence"/>
</dbReference>
<reference evidence="3" key="2">
    <citation type="journal article" date="2007" name="PLoS Biol.">
        <title>Survey sequencing and comparative analysis of the elephant shark (Callorhinchus milii) genome.</title>
        <authorList>
            <person name="Venkatesh B."/>
            <person name="Kirkness E.F."/>
            <person name="Loh Y.H."/>
            <person name="Halpern A.L."/>
            <person name="Lee A.P."/>
            <person name="Johnson J."/>
            <person name="Dandona N."/>
            <person name="Viswanathan L.D."/>
            <person name="Tay A."/>
            <person name="Venter J.C."/>
            <person name="Strausberg R.L."/>
            <person name="Brenner S."/>
        </authorList>
    </citation>
    <scope>NUCLEOTIDE SEQUENCE [LARGE SCALE GENOMIC DNA]</scope>
</reference>
<dbReference type="PANTHER" id="PTHR47695:SF5">
    <property type="entry name" value="DISABLED HOMOLOG 2"/>
    <property type="match status" value="1"/>
</dbReference>
<feature type="domain" description="PID" evidence="1">
    <location>
        <begin position="18"/>
        <end position="84"/>
    </location>
</feature>
<dbReference type="PANTHER" id="PTHR47695">
    <property type="entry name" value="PID DOMAIN-CONTAINING PROTEIN"/>
    <property type="match status" value="1"/>
</dbReference>
<protein>
    <submittedName>
        <fullName evidence="2">Disabled homolog 2-like</fullName>
    </submittedName>
</protein>
<dbReference type="GeneTree" id="ENSGT00940000155567"/>
<dbReference type="InterPro" id="IPR006020">
    <property type="entry name" value="PTB/PI_dom"/>
</dbReference>
<dbReference type="GO" id="GO:0045807">
    <property type="term" value="P:positive regulation of endocytosis"/>
    <property type="evidence" value="ECO:0007669"/>
    <property type="project" value="TreeGrafter"/>
</dbReference>
<dbReference type="AlphaFoldDB" id="A0A4W3GRW1"/>
<dbReference type="GO" id="GO:0006898">
    <property type="term" value="P:receptor-mediated endocytosis"/>
    <property type="evidence" value="ECO:0007669"/>
    <property type="project" value="TreeGrafter"/>
</dbReference>
<dbReference type="GO" id="GO:0038024">
    <property type="term" value="F:cargo receptor activity"/>
    <property type="evidence" value="ECO:0007669"/>
    <property type="project" value="TreeGrafter"/>
</dbReference>
<sequence>RKRETWGMAIAARSQGLHKQRIWVNISMGGIRIIDEKTGVIEHEHSVDKISFIARDVTDNRAFGYVCGASGQHQFLAIKTAQQVGIHCWSHSQLVLSQSLFTPPPPPPLHPP</sequence>
<evidence type="ECO:0000313" key="2">
    <source>
        <dbReference type="Ensembl" id="ENSCMIP00000006868.1"/>
    </source>
</evidence>
<organism evidence="2 3">
    <name type="scientific">Callorhinchus milii</name>
    <name type="common">Ghost shark</name>
    <dbReference type="NCBI Taxonomy" id="7868"/>
    <lineage>
        <taxon>Eukaryota</taxon>
        <taxon>Metazoa</taxon>
        <taxon>Chordata</taxon>
        <taxon>Craniata</taxon>
        <taxon>Vertebrata</taxon>
        <taxon>Chondrichthyes</taxon>
        <taxon>Holocephali</taxon>
        <taxon>Chimaeriformes</taxon>
        <taxon>Callorhinchidae</taxon>
        <taxon>Callorhinchus</taxon>
    </lineage>
</organism>
<dbReference type="GO" id="GO:0010718">
    <property type="term" value="P:positive regulation of epithelial to mesenchymal transition"/>
    <property type="evidence" value="ECO:0007669"/>
    <property type="project" value="TreeGrafter"/>
</dbReference>
<dbReference type="Pfam" id="PF00640">
    <property type="entry name" value="PID"/>
    <property type="match status" value="1"/>
</dbReference>
<keyword evidence="3" id="KW-1185">Reference proteome</keyword>
<dbReference type="InParanoid" id="A0A4W3GRW1"/>
<reference evidence="3" key="3">
    <citation type="journal article" date="2014" name="Nature">
        <title>Elephant shark genome provides unique insights into gnathostome evolution.</title>
        <authorList>
            <consortium name="International Elephant Shark Genome Sequencing Consortium"/>
            <person name="Venkatesh B."/>
            <person name="Lee A.P."/>
            <person name="Ravi V."/>
            <person name="Maurya A.K."/>
            <person name="Lian M.M."/>
            <person name="Swann J.B."/>
            <person name="Ohta Y."/>
            <person name="Flajnik M.F."/>
            <person name="Sutoh Y."/>
            <person name="Kasahara M."/>
            <person name="Hoon S."/>
            <person name="Gangu V."/>
            <person name="Roy S.W."/>
            <person name="Irimia M."/>
            <person name="Korzh V."/>
            <person name="Kondrychyn I."/>
            <person name="Lim Z.W."/>
            <person name="Tay B.H."/>
            <person name="Tohari S."/>
            <person name="Kong K.W."/>
            <person name="Ho S."/>
            <person name="Lorente-Galdos B."/>
            <person name="Quilez J."/>
            <person name="Marques-Bonet T."/>
            <person name="Raney B.J."/>
            <person name="Ingham P.W."/>
            <person name="Tay A."/>
            <person name="Hillier L.W."/>
            <person name="Minx P."/>
            <person name="Boehm T."/>
            <person name="Wilson R.K."/>
            <person name="Brenner S."/>
            <person name="Warren W.C."/>
        </authorList>
    </citation>
    <scope>NUCLEOTIDE SEQUENCE [LARGE SCALE GENOMIC DNA]</scope>
</reference>
<dbReference type="GO" id="GO:0035615">
    <property type="term" value="F:clathrin adaptor activity"/>
    <property type="evidence" value="ECO:0007669"/>
    <property type="project" value="TreeGrafter"/>
</dbReference>
<dbReference type="InterPro" id="IPR011993">
    <property type="entry name" value="PH-like_dom_sf"/>
</dbReference>
<dbReference type="Ensembl" id="ENSCMIT00000007083.1">
    <property type="protein sequence ID" value="ENSCMIP00000006868.1"/>
    <property type="gene ID" value="ENSCMIG00000003841.1"/>
</dbReference>
<dbReference type="PROSITE" id="PS01179">
    <property type="entry name" value="PID"/>
    <property type="match status" value="1"/>
</dbReference>
<reference evidence="2" key="5">
    <citation type="submission" date="2025-09" db="UniProtKB">
        <authorList>
            <consortium name="Ensembl"/>
        </authorList>
    </citation>
    <scope>IDENTIFICATION</scope>
</reference>
<proteinExistence type="predicted"/>
<evidence type="ECO:0000259" key="1">
    <source>
        <dbReference type="PROSITE" id="PS01179"/>
    </source>
</evidence>
<dbReference type="GO" id="GO:0005905">
    <property type="term" value="C:clathrin-coated pit"/>
    <property type="evidence" value="ECO:0007669"/>
    <property type="project" value="TreeGrafter"/>
</dbReference>
<dbReference type="STRING" id="7868.ENSCMIP00000006868"/>
<dbReference type="GO" id="GO:0090090">
    <property type="term" value="P:negative regulation of canonical Wnt signaling pathway"/>
    <property type="evidence" value="ECO:0007669"/>
    <property type="project" value="TreeGrafter"/>
</dbReference>
<evidence type="ECO:0000313" key="3">
    <source>
        <dbReference type="Proteomes" id="UP000314986"/>
    </source>
</evidence>
<reference evidence="2" key="4">
    <citation type="submission" date="2025-08" db="UniProtKB">
        <authorList>
            <consortium name="Ensembl"/>
        </authorList>
    </citation>
    <scope>IDENTIFICATION</scope>
</reference>
<dbReference type="GO" id="GO:0005737">
    <property type="term" value="C:cytoplasm"/>
    <property type="evidence" value="ECO:0007669"/>
    <property type="project" value="TreeGrafter"/>
</dbReference>
<reference evidence="3" key="1">
    <citation type="journal article" date="2006" name="Science">
        <title>Ancient noncoding elements conserved in the human genome.</title>
        <authorList>
            <person name="Venkatesh B."/>
            <person name="Kirkness E.F."/>
            <person name="Loh Y.H."/>
            <person name="Halpern A.L."/>
            <person name="Lee A.P."/>
            <person name="Johnson J."/>
            <person name="Dandona N."/>
            <person name="Viswanathan L.D."/>
            <person name="Tay A."/>
            <person name="Venter J.C."/>
            <person name="Strausberg R.L."/>
            <person name="Brenner S."/>
        </authorList>
    </citation>
    <scope>NUCLEOTIDE SEQUENCE [LARGE SCALE GENOMIC DNA]</scope>
</reference>
<dbReference type="SUPFAM" id="SSF50729">
    <property type="entry name" value="PH domain-like"/>
    <property type="match status" value="1"/>
</dbReference>
<dbReference type="Gene3D" id="2.30.29.30">
    <property type="entry name" value="Pleckstrin-homology domain (PH domain)/Phosphotyrosine-binding domain (PTB)"/>
    <property type="match status" value="1"/>
</dbReference>